<feature type="transmembrane region" description="Helical" evidence="4">
    <location>
        <begin position="67"/>
        <end position="94"/>
    </location>
</feature>
<gene>
    <name evidence="6" type="ORF">ACFPCV_29625</name>
</gene>
<dbReference type="CDD" id="cd16917">
    <property type="entry name" value="HATPase_UhpB-NarQ-NarX-like"/>
    <property type="match status" value="1"/>
</dbReference>
<dbReference type="EMBL" id="JBHSIS010000020">
    <property type="protein sequence ID" value="MFC4857679.1"/>
    <property type="molecule type" value="Genomic_DNA"/>
</dbReference>
<keyword evidence="1" id="KW-0808">Transferase</keyword>
<keyword evidence="3" id="KW-0902">Two-component regulatory system</keyword>
<feature type="domain" description="Signal transduction histidine kinase subgroup 3 dimerisation and phosphoacceptor" evidence="5">
    <location>
        <begin position="185"/>
        <end position="247"/>
    </location>
</feature>
<dbReference type="RefSeq" id="WP_378059667.1">
    <property type="nucleotide sequence ID" value="NZ_JBHSIS010000020.1"/>
</dbReference>
<feature type="transmembrane region" description="Helical" evidence="4">
    <location>
        <begin position="101"/>
        <end position="120"/>
    </location>
</feature>
<evidence type="ECO:0000259" key="5">
    <source>
        <dbReference type="Pfam" id="PF07730"/>
    </source>
</evidence>
<keyword evidence="4" id="KW-0812">Transmembrane</keyword>
<proteinExistence type="predicted"/>
<dbReference type="Gene3D" id="3.30.565.10">
    <property type="entry name" value="Histidine kinase-like ATPase, C-terminal domain"/>
    <property type="match status" value="1"/>
</dbReference>
<protein>
    <submittedName>
        <fullName evidence="6">Sensor histidine kinase</fullName>
    </submittedName>
</protein>
<evidence type="ECO:0000256" key="2">
    <source>
        <dbReference type="ARBA" id="ARBA00022777"/>
    </source>
</evidence>
<sequence>MSRLGPDEWSGLAMLVVCVGVGAPVVLGATEPGVPRAVWLAGFATVLAAALLAVFADDRAALRYPLYGLAVVVGWGLVVSAPGAGLLPILLVVLAALGAELVGVPVAIAVACANTVVVAVTTARQSADTVTVLTVGGFYALIQLASVLSIAAAQRERRSRRQLVEVNVELRAAGVLLEESARTAERLRISRELHDLIGHQLTVLTLELEAARHRAEDPAREHVERANRVARDLLADVRATVGTLRTEHATDLAEALRRVGRQVPGLAVTVDIDDAVTTDEEQTAVLVRAMQEIVTNTLRHGHAGALRVDVVRDGGHIRMTAADDGRGALEVRVGNGLRGLSERVAALGGAVDYDGAAGFRVTATVPVR</sequence>
<dbReference type="InterPro" id="IPR036890">
    <property type="entry name" value="HATPase_C_sf"/>
</dbReference>
<dbReference type="GO" id="GO:0016301">
    <property type="term" value="F:kinase activity"/>
    <property type="evidence" value="ECO:0007669"/>
    <property type="project" value="UniProtKB-KW"/>
</dbReference>
<dbReference type="PANTHER" id="PTHR24421">
    <property type="entry name" value="NITRATE/NITRITE SENSOR PROTEIN NARX-RELATED"/>
    <property type="match status" value="1"/>
</dbReference>
<evidence type="ECO:0000313" key="7">
    <source>
        <dbReference type="Proteomes" id="UP001595859"/>
    </source>
</evidence>
<name>A0ABV9SCW9_9PSEU</name>
<dbReference type="PANTHER" id="PTHR24421:SF59">
    <property type="entry name" value="OXYGEN SENSOR HISTIDINE KINASE NREB"/>
    <property type="match status" value="1"/>
</dbReference>
<reference evidence="7" key="1">
    <citation type="journal article" date="2019" name="Int. J. Syst. Evol. Microbiol.">
        <title>The Global Catalogue of Microorganisms (GCM) 10K type strain sequencing project: providing services to taxonomists for standard genome sequencing and annotation.</title>
        <authorList>
            <consortium name="The Broad Institute Genomics Platform"/>
            <consortium name="The Broad Institute Genome Sequencing Center for Infectious Disease"/>
            <person name="Wu L."/>
            <person name="Ma J."/>
        </authorList>
    </citation>
    <scope>NUCLEOTIDE SEQUENCE [LARGE SCALE GENOMIC DNA]</scope>
    <source>
        <strain evidence="7">ZS-22-S1</strain>
    </source>
</reference>
<feature type="transmembrane region" description="Helical" evidence="4">
    <location>
        <begin position="37"/>
        <end position="55"/>
    </location>
</feature>
<evidence type="ECO:0000256" key="3">
    <source>
        <dbReference type="ARBA" id="ARBA00023012"/>
    </source>
</evidence>
<keyword evidence="7" id="KW-1185">Reference proteome</keyword>
<feature type="transmembrane region" description="Helical" evidence="4">
    <location>
        <begin position="132"/>
        <end position="153"/>
    </location>
</feature>
<keyword evidence="4" id="KW-1133">Transmembrane helix</keyword>
<organism evidence="6 7">
    <name type="scientific">Actinophytocola glycyrrhizae</name>
    <dbReference type="NCBI Taxonomy" id="2044873"/>
    <lineage>
        <taxon>Bacteria</taxon>
        <taxon>Bacillati</taxon>
        <taxon>Actinomycetota</taxon>
        <taxon>Actinomycetes</taxon>
        <taxon>Pseudonocardiales</taxon>
        <taxon>Pseudonocardiaceae</taxon>
    </lineage>
</organism>
<keyword evidence="4" id="KW-0472">Membrane</keyword>
<feature type="transmembrane region" description="Helical" evidence="4">
    <location>
        <begin position="12"/>
        <end position="30"/>
    </location>
</feature>
<dbReference type="InterPro" id="IPR050482">
    <property type="entry name" value="Sensor_HK_TwoCompSys"/>
</dbReference>
<dbReference type="Gene3D" id="1.20.5.1930">
    <property type="match status" value="1"/>
</dbReference>
<evidence type="ECO:0000256" key="4">
    <source>
        <dbReference type="SAM" id="Phobius"/>
    </source>
</evidence>
<dbReference type="SUPFAM" id="SSF55874">
    <property type="entry name" value="ATPase domain of HSP90 chaperone/DNA topoisomerase II/histidine kinase"/>
    <property type="match status" value="1"/>
</dbReference>
<evidence type="ECO:0000313" key="6">
    <source>
        <dbReference type="EMBL" id="MFC4857679.1"/>
    </source>
</evidence>
<accession>A0ABV9SCW9</accession>
<dbReference type="Pfam" id="PF07730">
    <property type="entry name" value="HisKA_3"/>
    <property type="match status" value="1"/>
</dbReference>
<dbReference type="Proteomes" id="UP001595859">
    <property type="component" value="Unassembled WGS sequence"/>
</dbReference>
<evidence type="ECO:0000256" key="1">
    <source>
        <dbReference type="ARBA" id="ARBA00022679"/>
    </source>
</evidence>
<dbReference type="InterPro" id="IPR011712">
    <property type="entry name" value="Sig_transdc_His_kin_sub3_dim/P"/>
</dbReference>
<keyword evidence="2 6" id="KW-0418">Kinase</keyword>
<comment type="caution">
    <text evidence="6">The sequence shown here is derived from an EMBL/GenBank/DDBJ whole genome shotgun (WGS) entry which is preliminary data.</text>
</comment>